<feature type="transmembrane region" description="Helical" evidence="9">
    <location>
        <begin position="923"/>
        <end position="943"/>
    </location>
</feature>
<dbReference type="GO" id="GO:0042910">
    <property type="term" value="F:xenobiotic transmembrane transporter activity"/>
    <property type="evidence" value="ECO:0007669"/>
    <property type="project" value="TreeGrafter"/>
</dbReference>
<feature type="transmembrane region" description="Helical" evidence="9">
    <location>
        <begin position="468"/>
        <end position="495"/>
    </location>
</feature>
<evidence type="ECO:0000256" key="3">
    <source>
        <dbReference type="ARBA" id="ARBA00022448"/>
    </source>
</evidence>
<dbReference type="PRINTS" id="PR00702">
    <property type="entry name" value="ACRIFLAVINRP"/>
</dbReference>
<dbReference type="Gene3D" id="3.30.70.1440">
    <property type="entry name" value="Multidrug efflux transporter AcrB pore domain"/>
    <property type="match status" value="1"/>
</dbReference>
<comment type="subcellular location">
    <subcellularLocation>
        <location evidence="1">Cell inner membrane</location>
        <topology evidence="1">Multi-pass membrane protein</topology>
    </subcellularLocation>
</comment>
<evidence type="ECO:0000256" key="7">
    <source>
        <dbReference type="ARBA" id="ARBA00022989"/>
    </source>
</evidence>
<evidence type="ECO:0000256" key="5">
    <source>
        <dbReference type="ARBA" id="ARBA00022519"/>
    </source>
</evidence>
<dbReference type="FunFam" id="1.20.1640.10:FF:000001">
    <property type="entry name" value="Efflux pump membrane transporter"/>
    <property type="match status" value="1"/>
</dbReference>
<evidence type="ECO:0000256" key="6">
    <source>
        <dbReference type="ARBA" id="ARBA00022692"/>
    </source>
</evidence>
<dbReference type="GO" id="GO:0005886">
    <property type="term" value="C:plasma membrane"/>
    <property type="evidence" value="ECO:0007669"/>
    <property type="project" value="UniProtKB-SubCell"/>
</dbReference>
<keyword evidence="6 9" id="KW-0812">Transmembrane</keyword>
<dbReference type="SUPFAM" id="SSF82866">
    <property type="entry name" value="Multidrug efflux transporter AcrB transmembrane domain"/>
    <property type="match status" value="2"/>
</dbReference>
<sequence length="1048" mass="114444">MNVQRFIDRPILSIVISATILLIGFIGLSSLPVEQYPDIAPPTVMVSASYTGANAETIQKSVIVPLEESINGVENMTYMTSEATNTGDATINVYFKQGTDPDMAAVNVQNRVSKATGLLPSEVTQIGVTTIKRQNSLLKIFGLYSEDDKYDQTFLNNYMKINIQPALLRIAGISEIVNMGADYSMRIWLNPEVMAQYKLIPSDIEKVLGEQNLEAATGSLGENSKNVHQYTMKYKGRLEKPEEFGNMVIRSLPNGEVLRLKDVATIELGAQNYVINGQIDGHPAATCMIFQTAGSNANEVVGEINDYLETIEKELPKGVKIAHLMSTKDFLDASIHEIIKTLIEAIILVVLITYVFLQNLRSTLISSVAIIVSLVGTFAFLAIAGFSINLLTLFALVLAIGVVVDDAIIVVEAVQAKFDIGYKSSYLASVDAMREITSAILTCTLVFMAVFIPVAFMGGTSGTFYTQFGVTMAVAVGISAVNALTLSPALCSLIMRPKSDGKVGKGFSERFRTAFETSFGHLQARYKTGIMFFIKHRWLSWAALGSFVILLTVLMNTTKTGLVPQEDVGTAYIDVITAPGNSIEETGRVMDKIEEQIKDLPQIEHYSKIAGSGMTSGKGSSYGMFILKLRHWDERPGEENSVETLTNTIYQRIGDINDAQALVFTPPMIPGYGQSSGFECYIQDKKGGSLNDLYEVCQKFITELRKRPEVAAAQTAFNINFPQYLVDVDAAKCKKTGVSPNDVLDAMGGYYGGSYASNFNRFTKLYRVMIQANPKYRLDKESLKNIFVRTENGDMAPLSQFVTLTKVYGAESVARFNLFSSISVNGSAADGYSSGDAIKAIREVAAEVLPSGYGYDFGGITREEAGTGNNTIIVFSICIVLIYLVLCGLYESLFVPFAVILSVPFGLAGSFIFARIMGLENNIYLQTGLIMLIGLLSKTAILLTEYATERRRLGLSLTWSALTAAMVRLRPILMTVFSMIFGLLPLMFATGVGAKGNSSLGSGVVGGMIIGTLALLFVVPVFFIAFQWIEEKVMGRKPKEIQAMHQKN</sequence>
<accession>A0A7J4XKZ5</accession>
<proteinExistence type="inferred from homology"/>
<dbReference type="SUPFAM" id="SSF82693">
    <property type="entry name" value="Multidrug efflux transporter AcrB pore domain, PN1, PN2, PC1 and PC2 subdomains"/>
    <property type="match status" value="4"/>
</dbReference>
<dbReference type="InterPro" id="IPR027463">
    <property type="entry name" value="AcrB_DN_DC_subdom"/>
</dbReference>
<evidence type="ECO:0000313" key="11">
    <source>
        <dbReference type="Proteomes" id="UP000422221"/>
    </source>
</evidence>
<dbReference type="Gene3D" id="3.30.2090.10">
    <property type="entry name" value="Multidrug efflux transporter AcrB TolC docking domain, DN and DC subdomains"/>
    <property type="match status" value="2"/>
</dbReference>
<feature type="transmembrane region" description="Helical" evidence="9">
    <location>
        <begin position="538"/>
        <end position="555"/>
    </location>
</feature>
<evidence type="ECO:0000256" key="4">
    <source>
        <dbReference type="ARBA" id="ARBA00022475"/>
    </source>
</evidence>
<keyword evidence="3" id="KW-0813">Transport</keyword>
<evidence type="ECO:0000256" key="2">
    <source>
        <dbReference type="ARBA" id="ARBA00010942"/>
    </source>
</evidence>
<comment type="caution">
    <text evidence="10">The sequence shown here is derived from an EMBL/GenBank/DDBJ whole genome shotgun (WGS) entry which is preliminary data.</text>
</comment>
<evidence type="ECO:0000256" key="8">
    <source>
        <dbReference type="ARBA" id="ARBA00023136"/>
    </source>
</evidence>
<feature type="transmembrane region" description="Helical" evidence="9">
    <location>
        <begin position="1004"/>
        <end position="1029"/>
    </location>
</feature>
<feature type="transmembrane region" description="Helical" evidence="9">
    <location>
        <begin position="394"/>
        <end position="415"/>
    </location>
</feature>
<dbReference type="Gene3D" id="3.30.70.1430">
    <property type="entry name" value="Multidrug efflux transporter AcrB pore domain"/>
    <property type="match status" value="2"/>
</dbReference>
<comment type="similarity">
    <text evidence="2">Belongs to the resistance-nodulation-cell division (RND) (TC 2.A.6) family.</text>
</comment>
<keyword evidence="4" id="KW-1003">Cell membrane</keyword>
<evidence type="ECO:0000313" key="10">
    <source>
        <dbReference type="EMBL" id="KAA3767412.1"/>
    </source>
</evidence>
<feature type="transmembrane region" description="Helical" evidence="9">
    <location>
        <begin position="436"/>
        <end position="456"/>
    </location>
</feature>
<dbReference type="PANTHER" id="PTHR32063">
    <property type="match status" value="1"/>
</dbReference>
<organism evidence="10 11">
    <name type="scientific">Bacteroides salyersiae</name>
    <dbReference type="NCBI Taxonomy" id="291644"/>
    <lineage>
        <taxon>Bacteria</taxon>
        <taxon>Pseudomonadati</taxon>
        <taxon>Bacteroidota</taxon>
        <taxon>Bacteroidia</taxon>
        <taxon>Bacteroidales</taxon>
        <taxon>Bacteroidaceae</taxon>
        <taxon>Bacteroides</taxon>
    </lineage>
</organism>
<evidence type="ECO:0000256" key="1">
    <source>
        <dbReference type="ARBA" id="ARBA00004429"/>
    </source>
</evidence>
<dbReference type="Proteomes" id="UP000422221">
    <property type="component" value="Unassembled WGS sequence"/>
</dbReference>
<dbReference type="InterPro" id="IPR004764">
    <property type="entry name" value="MdtF-like"/>
</dbReference>
<dbReference type="AlphaFoldDB" id="A0A7J4XKZ5"/>
<dbReference type="Pfam" id="PF00873">
    <property type="entry name" value="ACR_tran"/>
    <property type="match status" value="1"/>
</dbReference>
<reference evidence="10 11" key="1">
    <citation type="journal article" date="2019" name="Nat. Med.">
        <title>A library of human gut bacterial isolates paired with longitudinal multiomics data enables mechanistic microbiome research.</title>
        <authorList>
            <person name="Poyet M."/>
            <person name="Groussin M."/>
            <person name="Gibbons S.M."/>
            <person name="Avila-Pacheco J."/>
            <person name="Jiang X."/>
            <person name="Kearney S.M."/>
            <person name="Perrotta A.R."/>
            <person name="Berdy B."/>
            <person name="Zhao S."/>
            <person name="Lieberman T.D."/>
            <person name="Swanson P.K."/>
            <person name="Smith M."/>
            <person name="Roesemann S."/>
            <person name="Alexander J.E."/>
            <person name="Rich S.A."/>
            <person name="Livny J."/>
            <person name="Vlamakis H."/>
            <person name="Clish C."/>
            <person name="Bullock K."/>
            <person name="Deik A."/>
            <person name="Scott J."/>
            <person name="Pierce K.A."/>
            <person name="Xavier R.J."/>
            <person name="Alm E.J."/>
        </authorList>
    </citation>
    <scope>NUCLEOTIDE SEQUENCE [LARGE SCALE GENOMIC DNA]</scope>
    <source>
        <strain evidence="10 11">BIOML-A10</strain>
    </source>
</reference>
<dbReference type="Gene3D" id="3.30.70.1320">
    <property type="entry name" value="Multidrug efflux transporter AcrB pore domain like"/>
    <property type="match status" value="1"/>
</dbReference>
<keyword evidence="7 9" id="KW-1133">Transmembrane helix</keyword>
<dbReference type="EMBL" id="VWMK01000005">
    <property type="protein sequence ID" value="KAA3767412.1"/>
    <property type="molecule type" value="Genomic_DNA"/>
</dbReference>
<feature type="transmembrane region" description="Helical" evidence="9">
    <location>
        <begin position="364"/>
        <end position="388"/>
    </location>
</feature>
<keyword evidence="8 9" id="KW-0472">Membrane</keyword>
<keyword evidence="5" id="KW-0997">Cell inner membrane</keyword>
<protein>
    <submittedName>
        <fullName evidence="10">Efflux RND transporter permease subunit</fullName>
    </submittedName>
</protein>
<feature type="transmembrane region" description="Helical" evidence="9">
    <location>
        <begin position="338"/>
        <end position="357"/>
    </location>
</feature>
<gene>
    <name evidence="10" type="ORF">F3F73_06685</name>
</gene>
<dbReference type="RefSeq" id="WP_130059492.1">
    <property type="nucleotide sequence ID" value="NZ_JADNPJ010000018.1"/>
</dbReference>
<feature type="transmembrane region" description="Helical" evidence="9">
    <location>
        <begin position="972"/>
        <end position="992"/>
    </location>
</feature>
<evidence type="ECO:0000256" key="9">
    <source>
        <dbReference type="SAM" id="Phobius"/>
    </source>
</evidence>
<dbReference type="InterPro" id="IPR001036">
    <property type="entry name" value="Acrflvin-R"/>
</dbReference>
<feature type="transmembrane region" description="Helical" evidence="9">
    <location>
        <begin position="897"/>
        <end position="917"/>
    </location>
</feature>
<dbReference type="SUPFAM" id="SSF82714">
    <property type="entry name" value="Multidrug efflux transporter AcrB TolC docking domain, DN and DC subdomains"/>
    <property type="match status" value="2"/>
</dbReference>
<feature type="transmembrane region" description="Helical" evidence="9">
    <location>
        <begin position="12"/>
        <end position="33"/>
    </location>
</feature>
<dbReference type="GO" id="GO:0015562">
    <property type="term" value="F:efflux transmembrane transporter activity"/>
    <property type="evidence" value="ECO:0007669"/>
    <property type="project" value="InterPro"/>
</dbReference>
<dbReference type="FunFam" id="3.30.70.1430:FF:000001">
    <property type="entry name" value="Efflux pump membrane transporter"/>
    <property type="match status" value="1"/>
</dbReference>
<name>A0A7J4XKZ5_9BACE</name>
<dbReference type="NCBIfam" id="TIGR00915">
    <property type="entry name" value="2A0602"/>
    <property type="match status" value="1"/>
</dbReference>
<feature type="transmembrane region" description="Helical" evidence="9">
    <location>
        <begin position="872"/>
        <end position="890"/>
    </location>
</feature>
<dbReference type="Gene3D" id="1.20.1640.10">
    <property type="entry name" value="Multidrug efflux transporter AcrB transmembrane domain"/>
    <property type="match status" value="2"/>
</dbReference>
<dbReference type="PANTHER" id="PTHR32063:SF9">
    <property type="entry name" value="SIMILAR TO MULTIDRUG RESISTANCE PROTEIN MEXB"/>
    <property type="match status" value="1"/>
</dbReference>
<dbReference type="GO" id="GO:0009636">
    <property type="term" value="P:response to toxic substance"/>
    <property type="evidence" value="ECO:0007669"/>
    <property type="project" value="UniProtKB-ARBA"/>
</dbReference>